<feature type="region of interest" description="Phosphopantothenate--cysteine ligase" evidence="3">
    <location>
        <begin position="196"/>
        <end position="403"/>
    </location>
</feature>
<keyword evidence="8" id="KW-1185">Reference proteome</keyword>
<dbReference type="HAMAP" id="MF_02225">
    <property type="entry name" value="CoaBC"/>
    <property type="match status" value="1"/>
</dbReference>
<dbReference type="GO" id="GO:0010181">
    <property type="term" value="F:FMN binding"/>
    <property type="evidence" value="ECO:0007669"/>
    <property type="project" value="UniProtKB-UniRule"/>
</dbReference>
<dbReference type="InterPro" id="IPR035929">
    <property type="entry name" value="CoaB-like_sf"/>
</dbReference>
<dbReference type="GO" id="GO:0004633">
    <property type="term" value="F:phosphopantothenoylcysteine decarboxylase activity"/>
    <property type="evidence" value="ECO:0007669"/>
    <property type="project" value="UniProtKB-UniRule"/>
</dbReference>
<reference evidence="7 8" key="1">
    <citation type="submission" date="2009-06" db="EMBL/GenBank/DDBJ databases">
        <title>Complete sequence of Desulfovibrio salexigens DSM 2638.</title>
        <authorList>
            <consortium name="US DOE Joint Genome Institute"/>
            <person name="Lucas S."/>
            <person name="Copeland A."/>
            <person name="Lapidus A."/>
            <person name="Glavina del Rio T."/>
            <person name="Tice H."/>
            <person name="Bruce D."/>
            <person name="Goodwin L."/>
            <person name="Pitluck S."/>
            <person name="Munk A.C."/>
            <person name="Brettin T."/>
            <person name="Detter J.C."/>
            <person name="Han C."/>
            <person name="Tapia R."/>
            <person name="Larimer F."/>
            <person name="Land M."/>
            <person name="Hauser L."/>
            <person name="Kyrpides N."/>
            <person name="Anderson I."/>
            <person name="Wall J.D."/>
            <person name="Arkin A.P."/>
            <person name="Dehal P."/>
            <person name="Chivian D."/>
            <person name="Giles B."/>
            <person name="Hazen T.C."/>
        </authorList>
    </citation>
    <scope>NUCLEOTIDE SEQUENCE [LARGE SCALE GENOMIC DNA]</scope>
    <source>
        <strain evidence="8">ATCC 14822 / DSM 2638 / NCIMB 8403 / VKM B-1763</strain>
    </source>
</reference>
<feature type="binding site" evidence="3">
    <location>
        <position position="344"/>
    </location>
    <ligand>
        <name>CTP</name>
        <dbReference type="ChEBI" id="CHEBI:37563"/>
    </ligand>
</feature>
<dbReference type="NCBIfam" id="TIGR00521">
    <property type="entry name" value="coaBC_dfp"/>
    <property type="match status" value="1"/>
</dbReference>
<keyword evidence="3" id="KW-0460">Magnesium</keyword>
<dbReference type="GO" id="GO:0015937">
    <property type="term" value="P:coenzyme A biosynthetic process"/>
    <property type="evidence" value="ECO:0007669"/>
    <property type="project" value="UniProtKB-UniRule"/>
</dbReference>
<comment type="cofactor">
    <cofactor evidence="3">
        <name>Mg(2+)</name>
        <dbReference type="ChEBI" id="CHEBI:18420"/>
    </cofactor>
</comment>
<evidence type="ECO:0000256" key="3">
    <source>
        <dbReference type="HAMAP-Rule" id="MF_02225"/>
    </source>
</evidence>
<comment type="catalytic activity">
    <reaction evidence="3 4">
        <text>N-[(R)-4-phosphopantothenoyl]-L-cysteine + H(+) = (R)-4'-phosphopantetheine + CO2</text>
        <dbReference type="Rhea" id="RHEA:16793"/>
        <dbReference type="ChEBI" id="CHEBI:15378"/>
        <dbReference type="ChEBI" id="CHEBI:16526"/>
        <dbReference type="ChEBI" id="CHEBI:59458"/>
        <dbReference type="ChEBI" id="CHEBI:61723"/>
        <dbReference type="EC" id="4.1.1.36"/>
    </reaction>
</comment>
<dbReference type="InterPro" id="IPR036551">
    <property type="entry name" value="Flavin_trans-like"/>
</dbReference>
<dbReference type="PANTHER" id="PTHR14359">
    <property type="entry name" value="HOMO-OLIGOMERIC FLAVIN CONTAINING CYS DECARBOXYLASE FAMILY"/>
    <property type="match status" value="1"/>
</dbReference>
<keyword evidence="3" id="KW-0511">Multifunctional enzyme</keyword>
<comment type="pathway">
    <text evidence="3 4">Cofactor biosynthesis; coenzyme A biosynthesis; CoA from (R)-pantothenate: step 3/5.</text>
</comment>
<keyword evidence="1 3" id="KW-0210">Decarboxylase</keyword>
<dbReference type="SUPFAM" id="SSF52507">
    <property type="entry name" value="Homo-oligomeric flavin-containing Cys decarboxylases, HFCD"/>
    <property type="match status" value="1"/>
</dbReference>
<comment type="catalytic activity">
    <reaction evidence="3 4">
        <text>(R)-4'-phosphopantothenate + L-cysteine + CTP = N-[(R)-4-phosphopantothenoyl]-L-cysteine + CMP + diphosphate + H(+)</text>
        <dbReference type="Rhea" id="RHEA:19397"/>
        <dbReference type="ChEBI" id="CHEBI:10986"/>
        <dbReference type="ChEBI" id="CHEBI:15378"/>
        <dbReference type="ChEBI" id="CHEBI:33019"/>
        <dbReference type="ChEBI" id="CHEBI:35235"/>
        <dbReference type="ChEBI" id="CHEBI:37563"/>
        <dbReference type="ChEBI" id="CHEBI:59458"/>
        <dbReference type="ChEBI" id="CHEBI:60377"/>
        <dbReference type="EC" id="6.3.2.5"/>
    </reaction>
</comment>
<comment type="function">
    <text evidence="4">Catalyzes two steps in the biosynthesis of coenzyme A. In the first step cysteine is conjugated to 4'-phosphopantothenate to form 4-phosphopantothenoylcysteine, in the latter compound is decarboxylated to form 4'-phosphopantotheine.</text>
</comment>
<dbReference type="Gene3D" id="3.40.50.1950">
    <property type="entry name" value="Flavin prenyltransferase-like"/>
    <property type="match status" value="1"/>
</dbReference>
<comment type="caution">
    <text evidence="3">Lacks conserved residue(s) required for the propagation of feature annotation.</text>
</comment>
<evidence type="ECO:0000256" key="2">
    <source>
        <dbReference type="ARBA" id="ARBA00023239"/>
    </source>
</evidence>
<dbReference type="GO" id="GO:0015941">
    <property type="term" value="P:pantothenate catabolic process"/>
    <property type="evidence" value="ECO:0007669"/>
    <property type="project" value="InterPro"/>
</dbReference>
<feature type="binding site" evidence="3">
    <location>
        <position position="330"/>
    </location>
    <ligand>
        <name>CTP</name>
        <dbReference type="ChEBI" id="CHEBI:37563"/>
    </ligand>
</feature>
<dbReference type="GO" id="GO:0071513">
    <property type="term" value="C:phosphopantothenoylcysteine decarboxylase complex"/>
    <property type="evidence" value="ECO:0007669"/>
    <property type="project" value="TreeGrafter"/>
</dbReference>
<organism evidence="7 8">
    <name type="scientific">Maridesulfovibrio salexigens (strain ATCC 14822 / DSM 2638 / NCIMB 8403 / VKM B-1763)</name>
    <name type="common">Desulfovibrio salexigens</name>
    <dbReference type="NCBI Taxonomy" id="526222"/>
    <lineage>
        <taxon>Bacteria</taxon>
        <taxon>Pseudomonadati</taxon>
        <taxon>Thermodesulfobacteriota</taxon>
        <taxon>Desulfovibrionia</taxon>
        <taxon>Desulfovibrionales</taxon>
        <taxon>Desulfovibrionaceae</taxon>
        <taxon>Maridesulfovibrio</taxon>
    </lineage>
</organism>
<dbReference type="KEGG" id="dsa:Desal_3830"/>
<evidence type="ECO:0000259" key="5">
    <source>
        <dbReference type="Pfam" id="PF02441"/>
    </source>
</evidence>
<dbReference type="EC" id="6.3.2.5" evidence="3"/>
<keyword evidence="2 3" id="KW-0456">Lyase</keyword>
<comment type="pathway">
    <text evidence="3 4">Cofactor biosynthesis; coenzyme A biosynthesis; CoA from (R)-pantothenate: step 2/5.</text>
</comment>
<evidence type="ECO:0000256" key="1">
    <source>
        <dbReference type="ARBA" id="ARBA00022793"/>
    </source>
</evidence>
<dbReference type="EC" id="4.1.1.36" evidence="3"/>
<sequence length="403" mass="43788">MNEHLNFDCFLGKRIHLGVSGSIAAYKSLDLLRMFRKAGIEVSVTLTSGAQEFIRGLSYEALGAFKVWEKMYPTMDDTFGHLEPGQAADAMLVAPATASVLARMAHGLADDMLSCQALAFSGPKLVAPAMNPAMWDALATQDNCRVLAERGVEFIGPDCGDVACGDHGRGRLAPLESIYAHSLRAVSPDDMSGKHVLITLGPTREKWDAVRFWSNPSSGLMGACIAMAAWLRGAKVTVVSGPVNWWFPEDINVIKVNSAQQMFDAATEVWPSCTTGCFTAAVADFKPIPHGEGKFKKEGSSALRVDFDTNPDILKTIGSMKKDDQQLIGFAAETSNIQEAAKGKLERKNLDLIVANPINKPGAGFESSTNSVYVLDRAGRSEEWPDLPKTEVAWRIWDHLLLN</sequence>
<feature type="domain" description="Flavoprotein" evidence="5">
    <location>
        <begin position="13"/>
        <end position="170"/>
    </location>
</feature>
<evidence type="ECO:0000313" key="8">
    <source>
        <dbReference type="Proteomes" id="UP000002601"/>
    </source>
</evidence>
<dbReference type="InterPro" id="IPR007085">
    <property type="entry name" value="DNA/pantothenate-metab_flavo_C"/>
</dbReference>
<feature type="domain" description="DNA/pantothenate metabolism flavoprotein C-terminal" evidence="6">
    <location>
        <begin position="191"/>
        <end position="400"/>
    </location>
</feature>
<dbReference type="GO" id="GO:0046872">
    <property type="term" value="F:metal ion binding"/>
    <property type="evidence" value="ECO:0007669"/>
    <property type="project" value="UniProtKB-KW"/>
</dbReference>
<accession>C6BUT1</accession>
<dbReference type="STRING" id="526222.Desal_3830"/>
<feature type="binding site" evidence="3">
    <location>
        <begin position="311"/>
        <end position="314"/>
    </location>
    <ligand>
        <name>CTP</name>
        <dbReference type="ChEBI" id="CHEBI:37563"/>
    </ligand>
</feature>
<evidence type="ECO:0000259" key="6">
    <source>
        <dbReference type="Pfam" id="PF04127"/>
    </source>
</evidence>
<feature type="region of interest" description="Phosphopantothenoylcysteine decarboxylase" evidence="3">
    <location>
        <begin position="1"/>
        <end position="195"/>
    </location>
</feature>
<evidence type="ECO:0000313" key="7">
    <source>
        <dbReference type="EMBL" id="ACS81875.1"/>
    </source>
</evidence>
<proteinExistence type="inferred from homology"/>
<keyword evidence="3 4" id="KW-0436">Ligase</keyword>
<dbReference type="Pfam" id="PF02441">
    <property type="entry name" value="Flavoprotein"/>
    <property type="match status" value="1"/>
</dbReference>
<feature type="active site" description="Proton donor" evidence="3">
    <location>
        <position position="164"/>
    </location>
</feature>
<name>C6BUT1_MARSD</name>
<comment type="cofactor">
    <cofactor evidence="3">
        <name>FMN</name>
        <dbReference type="ChEBI" id="CHEBI:58210"/>
    </cofactor>
    <text evidence="3">Binds 1 FMN per subunit.</text>
</comment>
<dbReference type="EMBL" id="CP001649">
    <property type="protein sequence ID" value="ACS81875.1"/>
    <property type="molecule type" value="Genomic_DNA"/>
</dbReference>
<protein>
    <recommendedName>
        <fullName evidence="3">Coenzyme A biosynthesis bifunctional protein CoaBC</fullName>
    </recommendedName>
    <alternativeName>
        <fullName evidence="3">DNA/pantothenate metabolism flavoprotein</fullName>
    </alternativeName>
    <alternativeName>
        <fullName evidence="3">Phosphopantothenoylcysteine synthetase/decarboxylase</fullName>
        <shortName evidence="3">PPCS-PPCDC</shortName>
    </alternativeName>
    <domain>
        <recommendedName>
            <fullName evidence="3">Phosphopantothenoylcysteine decarboxylase</fullName>
            <shortName evidence="3">PPC decarboxylase</shortName>
            <shortName evidence="3">PPC-DC</shortName>
            <ecNumber evidence="3">4.1.1.36</ecNumber>
        </recommendedName>
        <alternativeName>
            <fullName evidence="3">CoaC</fullName>
        </alternativeName>
    </domain>
    <domain>
        <recommendedName>
            <fullName evidence="3">Phosphopantothenate--cysteine ligase</fullName>
            <ecNumber evidence="3">6.3.2.5</ecNumber>
        </recommendedName>
        <alternativeName>
            <fullName evidence="3">CoaB</fullName>
        </alternativeName>
        <alternativeName>
            <fullName evidence="3">Phosphopantothenoylcysteine synthetase</fullName>
            <shortName evidence="3">PPC synthetase</shortName>
            <shortName evidence="3">PPC-S</shortName>
        </alternativeName>
    </domain>
</protein>
<comment type="similarity">
    <text evidence="3 4">In the N-terminal section; belongs to the HFCD (homo-oligomeric flavin containing Cys decarboxylase) superfamily.</text>
</comment>
<feature type="binding site" evidence="3">
    <location>
        <position position="348"/>
    </location>
    <ligand>
        <name>CTP</name>
        <dbReference type="ChEBI" id="CHEBI:37563"/>
    </ligand>
</feature>
<evidence type="ECO:0000256" key="4">
    <source>
        <dbReference type="RuleBase" id="RU364078"/>
    </source>
</evidence>
<dbReference type="InterPro" id="IPR003382">
    <property type="entry name" value="Flavoprotein"/>
</dbReference>
<dbReference type="InterPro" id="IPR005252">
    <property type="entry name" value="CoaBC"/>
</dbReference>
<dbReference type="GO" id="GO:0004632">
    <property type="term" value="F:phosphopantothenate--cysteine ligase activity"/>
    <property type="evidence" value="ECO:0007669"/>
    <property type="project" value="UniProtKB-UniRule"/>
</dbReference>
<feature type="binding site" evidence="3">
    <location>
        <position position="284"/>
    </location>
    <ligand>
        <name>CTP</name>
        <dbReference type="ChEBI" id="CHEBI:37563"/>
    </ligand>
</feature>
<dbReference type="SUPFAM" id="SSF102645">
    <property type="entry name" value="CoaB-like"/>
    <property type="match status" value="1"/>
</dbReference>
<gene>
    <name evidence="3" type="primary">coaBC</name>
    <name evidence="7" type="ordered locus">Desal_3830</name>
</gene>
<dbReference type="UniPathway" id="UPA00241">
    <property type="reaction ID" value="UER00353"/>
</dbReference>
<dbReference type="Gene3D" id="3.40.50.10300">
    <property type="entry name" value="CoaB-like"/>
    <property type="match status" value="1"/>
</dbReference>
<dbReference type="AlphaFoldDB" id="C6BUT1"/>
<feature type="binding site" evidence="3">
    <location>
        <position position="294"/>
    </location>
    <ligand>
        <name>CTP</name>
        <dbReference type="ChEBI" id="CHEBI:37563"/>
    </ligand>
</feature>
<comment type="function">
    <text evidence="3">Catalyzes two sequential steps in the biosynthesis of coenzyme A. In the first step cysteine is conjugated to 4'-phosphopantothenate to form 4-phosphopantothenoylcysteine. In the second step the latter compound is decarboxylated to form 4'-phosphopantotheine.</text>
</comment>
<dbReference type="eggNOG" id="COG0452">
    <property type="taxonomic scope" value="Bacteria"/>
</dbReference>
<comment type="similarity">
    <text evidence="3 4">In the C-terminal section; belongs to the PPC synthetase family.</text>
</comment>
<dbReference type="Proteomes" id="UP000002601">
    <property type="component" value="Chromosome"/>
</dbReference>
<dbReference type="Pfam" id="PF04127">
    <property type="entry name" value="DFP"/>
    <property type="match status" value="1"/>
</dbReference>
<keyword evidence="3" id="KW-0479">Metal-binding</keyword>
<dbReference type="RefSeq" id="WP_015853691.1">
    <property type="nucleotide sequence ID" value="NC_012881.1"/>
</dbReference>
<dbReference type="HOGENOM" id="CLU_033319_0_1_7"/>
<keyword evidence="3 4" id="KW-0288">FMN</keyword>
<keyword evidence="3 4" id="KW-0285">Flavoprotein</keyword>
<dbReference type="PANTHER" id="PTHR14359:SF6">
    <property type="entry name" value="PHOSPHOPANTOTHENOYLCYSTEINE DECARBOXYLASE"/>
    <property type="match status" value="1"/>
</dbReference>